<evidence type="ECO:0000313" key="1">
    <source>
        <dbReference type="EMBL" id="AKP50043.1"/>
    </source>
</evidence>
<evidence type="ECO:0008006" key="3">
    <source>
        <dbReference type="Google" id="ProtNLM"/>
    </source>
</evidence>
<reference evidence="1 2" key="1">
    <citation type="submission" date="2015-07" db="EMBL/GenBank/DDBJ databases">
        <authorList>
            <person name="Kim K.M."/>
        </authorList>
    </citation>
    <scope>NUCLEOTIDE SEQUENCE [LARGE SCALE GENOMIC DNA]</scope>
    <source>
        <strain evidence="1 2">KCTC 12363</strain>
    </source>
</reference>
<organism evidence="1 2">
    <name type="scientific">Cyclobacterium amurskyense</name>
    <dbReference type="NCBI Taxonomy" id="320787"/>
    <lineage>
        <taxon>Bacteria</taxon>
        <taxon>Pseudomonadati</taxon>
        <taxon>Bacteroidota</taxon>
        <taxon>Cytophagia</taxon>
        <taxon>Cytophagales</taxon>
        <taxon>Cyclobacteriaceae</taxon>
        <taxon>Cyclobacterium</taxon>
    </lineage>
</organism>
<proteinExistence type="predicted"/>
<dbReference type="KEGG" id="camu:CA2015_0576"/>
<evidence type="ECO:0000313" key="2">
    <source>
        <dbReference type="Proteomes" id="UP000036520"/>
    </source>
</evidence>
<keyword evidence="2" id="KW-1185">Reference proteome</keyword>
<dbReference type="Proteomes" id="UP000036520">
    <property type="component" value="Chromosome"/>
</dbReference>
<protein>
    <recommendedName>
        <fullName evidence="3">Lipocalin-like domain-containing protein</fullName>
    </recommendedName>
</protein>
<dbReference type="PROSITE" id="PS51257">
    <property type="entry name" value="PROKAR_LIPOPROTEIN"/>
    <property type="match status" value="1"/>
</dbReference>
<dbReference type="EMBL" id="CP012040">
    <property type="protein sequence ID" value="AKP50043.1"/>
    <property type="molecule type" value="Genomic_DNA"/>
</dbReference>
<gene>
    <name evidence="1" type="ORF">CA2015_0576</name>
</gene>
<dbReference type="OrthoDB" id="840333at2"/>
<dbReference type="RefSeq" id="WP_048640525.1">
    <property type="nucleotide sequence ID" value="NZ_CP012040.1"/>
</dbReference>
<sequence>MKPLIQFSLLLLLFVTLGCNGPIGVSSEQLESFETKLTATDFFWQSRYGSYIDFQFRPDGIVKALINGKADSKISGKWSFDSSSGELQIAWEGGRQYASIVKNIDDNWGKITFASKIHEFGDKTLTRLKLLDDRFSEKK</sequence>
<dbReference type="AlphaFoldDB" id="A0A0H4PB97"/>
<accession>A0A0H4PB97</accession>
<name>A0A0H4PB97_9BACT</name>